<protein>
    <submittedName>
        <fullName evidence="2">Uncharacterized protein</fullName>
    </submittedName>
</protein>
<dbReference type="EMBL" id="AP027059">
    <property type="protein sequence ID" value="BDU49785.1"/>
    <property type="molecule type" value="Genomic_DNA"/>
</dbReference>
<organism evidence="2 3">
    <name type="scientific">Haliovirga abyssi</name>
    <dbReference type="NCBI Taxonomy" id="2996794"/>
    <lineage>
        <taxon>Bacteria</taxon>
        <taxon>Fusobacteriati</taxon>
        <taxon>Fusobacteriota</taxon>
        <taxon>Fusobacteriia</taxon>
        <taxon>Fusobacteriales</taxon>
        <taxon>Haliovirgaceae</taxon>
        <taxon>Haliovirga</taxon>
    </lineage>
</organism>
<gene>
    <name evidence="2" type="ORF">HLVA_03540</name>
</gene>
<dbReference type="InterPro" id="IPR034756">
    <property type="entry name" value="T2SSM_b"/>
</dbReference>
<evidence type="ECO:0000313" key="3">
    <source>
        <dbReference type="Proteomes" id="UP001321582"/>
    </source>
</evidence>
<sequence length="180" mass="21355">MKKLNKNEKILLILAIIIIGGTSLFKWGIIPIINYSKNSNKKTLKLEEKIKENIFLAKNFSRYKKALEEENIEIDRYKNKFFEEKPALAQLELLNNLQSEVKKVHLIILNKNVWYSKENNSIYCKLNLEGSYQKVIEFLGNLKNNRPKIFIEQLDMKKKFRSNRLNVNMVVRGFLENFEK</sequence>
<keyword evidence="3" id="KW-1185">Reference proteome</keyword>
<keyword evidence="1" id="KW-1133">Transmembrane helix</keyword>
<dbReference type="Gene3D" id="3.30.70.60">
    <property type="match status" value="1"/>
</dbReference>
<evidence type="ECO:0000256" key="1">
    <source>
        <dbReference type="SAM" id="Phobius"/>
    </source>
</evidence>
<dbReference type="InterPro" id="IPR014717">
    <property type="entry name" value="Transl_elong_EF1B/ribsomal_bS6"/>
</dbReference>
<accession>A0AAU9E0E5</accession>
<evidence type="ECO:0000313" key="2">
    <source>
        <dbReference type="EMBL" id="BDU49785.1"/>
    </source>
</evidence>
<dbReference type="Proteomes" id="UP001321582">
    <property type="component" value="Chromosome"/>
</dbReference>
<dbReference type="KEGG" id="haby:HLVA_03540"/>
<dbReference type="AlphaFoldDB" id="A0AAU9E0E5"/>
<dbReference type="Pfam" id="PF10741">
    <property type="entry name" value="T2SSM_b"/>
    <property type="match status" value="1"/>
</dbReference>
<keyword evidence="1" id="KW-0812">Transmembrane</keyword>
<name>A0AAU9E0E5_9FUSO</name>
<proteinExistence type="predicted"/>
<feature type="transmembrane region" description="Helical" evidence="1">
    <location>
        <begin position="12"/>
        <end position="33"/>
    </location>
</feature>
<keyword evidence="1" id="KW-0472">Membrane</keyword>
<dbReference type="RefSeq" id="WP_307904729.1">
    <property type="nucleotide sequence ID" value="NZ_AP027059.1"/>
</dbReference>
<reference evidence="2 3" key="1">
    <citation type="submission" date="2022-11" db="EMBL/GenBank/DDBJ databases">
        <title>Haliovirga abyssi gen. nov., sp. nov., a mesophilic fermentative bacterium isolated from the Iheya North hydrothermal field and the proposal of Haliovirgaceae fam. nov.</title>
        <authorList>
            <person name="Miyazaki U."/>
            <person name="Tame A."/>
            <person name="Miyazaki J."/>
            <person name="Takai K."/>
            <person name="Sawayama S."/>
            <person name="Kitajima M."/>
            <person name="Okamoto A."/>
            <person name="Nakagawa S."/>
        </authorList>
    </citation>
    <scope>NUCLEOTIDE SEQUENCE [LARGE SCALE GENOMIC DNA]</scope>
    <source>
        <strain evidence="2 3">IC12</strain>
    </source>
</reference>